<proteinExistence type="predicted"/>
<gene>
    <name evidence="2" type="ORF">PCMG_00244</name>
    <name evidence="1" type="ORF">PSSM2_241</name>
</gene>
<accession>Q58MB4</accession>
<dbReference type="GeneID" id="3294165"/>
<dbReference type="OrthoDB" id="17937at10239"/>
<sequence>MKSLITILVLLGSAGAVRAVPVVPNFQQGSMTSHTETESTVTETINSIDYRTGWEYSVTGVGVDNNGEALNPSVSTSTVQIAPTVGTDETGATAAATTSSFDSLNFNGQNNFTISEPGGAFQFTQTYSGPGMTNQTVIQRVTTIQSVTDTTSTFTQ</sequence>
<dbReference type="Proteomes" id="UP000000991">
    <property type="component" value="Segment"/>
</dbReference>
<dbReference type="EMBL" id="GU071092">
    <property type="protein sequence ID" value="ACY76120.1"/>
    <property type="molecule type" value="Genomic_DNA"/>
</dbReference>
<name>Q58MB4_BPPRM</name>
<organismHost>
    <name type="scientific">Prochlorococcus</name>
    <dbReference type="NCBI Taxonomy" id="1218"/>
</organismHost>
<dbReference type="KEGG" id="vg:3294165"/>
<reference evidence="1 3" key="3">
    <citation type="journal article" date="2010" name="Environ. Microbiol.">
        <title>Genomic analysis of oceanic cyanobacterial myoviruses compared with T4-like myoviruses from diverse hosts and environments.</title>
        <authorList>
            <person name="Sullivan M.B."/>
            <person name="Huang K.H."/>
            <person name="Ignacio-Espinoza J.C."/>
            <person name="Berlin A.M."/>
            <person name="Kelly L."/>
            <person name="Weigele P.R."/>
            <person name="DeFrancesco A.S."/>
            <person name="Kern S.E."/>
            <person name="Thompson L.R."/>
            <person name="Young S."/>
            <person name="Yandava C."/>
            <person name="Fu R."/>
            <person name="Krastins B."/>
            <person name="Chase M."/>
            <person name="Sarracino D."/>
            <person name="Osburne M.S."/>
            <person name="Henn M.R."/>
            <person name="Chisholm S.W."/>
        </authorList>
    </citation>
    <scope>NUCLEOTIDE SEQUENCE [LARGE SCALE GENOMIC DNA]</scope>
</reference>
<dbReference type="Proteomes" id="UP000013923">
    <property type="component" value="Genome"/>
</dbReference>
<evidence type="ECO:0000313" key="1">
    <source>
        <dbReference type="EMBL" id="AAX44618.1"/>
    </source>
</evidence>
<evidence type="ECO:0000313" key="3">
    <source>
        <dbReference type="Proteomes" id="UP000000991"/>
    </source>
</evidence>
<dbReference type="InterPro" id="IPR046285">
    <property type="entry name" value="DUF6322"/>
</dbReference>
<dbReference type="RefSeq" id="YP_214472.1">
    <property type="nucleotide sequence ID" value="NC_006883.2"/>
</dbReference>
<organism evidence="1 3">
    <name type="scientific">Prochlorococcus phage P-SSM2</name>
    <dbReference type="NCBI Taxonomy" id="268746"/>
    <lineage>
        <taxon>Viruses</taxon>
        <taxon>Duplodnaviria</taxon>
        <taxon>Heunggongvirae</taxon>
        <taxon>Uroviricota</taxon>
        <taxon>Caudoviricetes</taxon>
        <taxon>Pantevenvirales</taxon>
        <taxon>Kyanoviridae</taxon>
        <taxon>Salacisavirus</taxon>
        <taxon>Salacisavirus pssm2</taxon>
    </lineage>
</organism>
<reference evidence="1 3" key="1">
    <citation type="journal article" date="2005" name="PLoS Biol.">
        <title>Three Prochlorococcus cyanophage genomes: signature features and ecological interpretations.</title>
        <authorList>
            <person name="Sullivan M.B."/>
            <person name="Coleman M.L."/>
            <person name="Weigele P."/>
            <person name="Rohwer F."/>
            <person name="Chisholm S.W."/>
        </authorList>
    </citation>
    <scope>NUCLEOTIDE SEQUENCE</scope>
</reference>
<dbReference type="Pfam" id="PF19847">
    <property type="entry name" value="DUF6322"/>
    <property type="match status" value="1"/>
</dbReference>
<dbReference type="EMBL" id="AY939844">
    <property type="protein sequence ID" value="AAX44618.1"/>
    <property type="molecule type" value="Genomic_DNA"/>
</dbReference>
<evidence type="ECO:0000313" key="2">
    <source>
        <dbReference type="EMBL" id="ACY76120.1"/>
    </source>
</evidence>
<evidence type="ECO:0000313" key="4">
    <source>
        <dbReference type="Proteomes" id="UP000013923"/>
    </source>
</evidence>
<reference evidence="2 4" key="2">
    <citation type="submission" date="2009-10" db="EMBL/GenBank/DDBJ databases">
        <title>The Genome Sequence of Prochlorococcus phage P-SSM2.</title>
        <authorList>
            <consortium name="The Broad Institute Genome Sequencing Platform"/>
            <person name="Henn M.R."/>
            <person name="Sullivan M.S."/>
            <person name="Osburne M.S."/>
            <person name="Levin J."/>
            <person name="Malboeuf C."/>
            <person name="Casali M."/>
            <person name="Russ C."/>
            <person name="Lennon N."/>
            <person name="Chapman S.B."/>
            <person name="Erlich R."/>
            <person name="Young S.K."/>
            <person name="Koehrsen M."/>
            <person name="Yandava C."/>
            <person name="Zeng Q."/>
            <person name="Alvarado L."/>
            <person name="Anderson S."/>
            <person name="Berlin A."/>
            <person name="Borenstein D."/>
            <person name="Chen Z."/>
            <person name="Engels R."/>
            <person name="Freedman E."/>
            <person name="Gellesch M."/>
            <person name="Goldberg J."/>
            <person name="Green L."/>
            <person name="Griggs A."/>
            <person name="Gujja S."/>
            <person name="Heilman E.R."/>
            <person name="Heiman D."/>
            <person name="Hepburn T."/>
            <person name="Howarth C."/>
            <person name="Jen D."/>
            <person name="Larson L."/>
            <person name="Lewis B."/>
            <person name="Mehta T."/>
            <person name="Park D."/>
            <person name="Pearson M."/>
            <person name="Richards J."/>
            <person name="Rizzolo K."/>
            <person name="Roberts A."/>
            <person name="Ryan E."/>
            <person name="Saif S."/>
            <person name="Shea T."/>
            <person name="Shenoy N."/>
            <person name="Sisk P."/>
            <person name="Stolte C."/>
            <person name="Sykes S."/>
            <person name="Walk T."/>
            <person name="White J."/>
            <person name="Yu Q."/>
            <person name="Coleman M.L."/>
            <person name="Huang K.H."/>
            <person name="Weigele P.R."/>
            <person name="DeFrancesco A.S."/>
            <person name="Kern S.E."/>
            <person name="Thompson L.R."/>
            <person name="Fu R."/>
            <person name="Hombeck B."/>
            <person name="Chisholm S.W."/>
            <person name="Haas B."/>
            <person name="Nusbaum C."/>
            <person name="Birren B."/>
        </authorList>
    </citation>
    <scope>NUCLEOTIDE SEQUENCE [LARGE SCALE GENOMIC DNA]</scope>
    <source>
        <strain evidence="2">P-SSM2</strain>
    </source>
</reference>
<protein>
    <submittedName>
        <fullName evidence="1">Uncharacterized protein</fullName>
    </submittedName>
</protein>
<keyword evidence="3" id="KW-1185">Reference proteome</keyword>